<accession>A0A9W9CGZ1</accession>
<dbReference type="Proteomes" id="UP001140513">
    <property type="component" value="Unassembled WGS sequence"/>
</dbReference>
<evidence type="ECO:0000256" key="1">
    <source>
        <dbReference type="SAM" id="Phobius"/>
    </source>
</evidence>
<comment type="caution">
    <text evidence="2">The sequence shown here is derived from an EMBL/GenBank/DDBJ whole genome shotgun (WGS) entry which is preliminary data.</text>
</comment>
<proteinExistence type="predicted"/>
<dbReference type="RefSeq" id="XP_056077302.1">
    <property type="nucleotide sequence ID" value="XM_056210480.1"/>
</dbReference>
<feature type="transmembrane region" description="Helical" evidence="1">
    <location>
        <begin position="257"/>
        <end position="276"/>
    </location>
</feature>
<feature type="transmembrane region" description="Helical" evidence="1">
    <location>
        <begin position="160"/>
        <end position="179"/>
    </location>
</feature>
<organism evidence="2 3">
    <name type="scientific">Didymosphaeria variabile</name>
    <dbReference type="NCBI Taxonomy" id="1932322"/>
    <lineage>
        <taxon>Eukaryota</taxon>
        <taxon>Fungi</taxon>
        <taxon>Dikarya</taxon>
        <taxon>Ascomycota</taxon>
        <taxon>Pezizomycotina</taxon>
        <taxon>Dothideomycetes</taxon>
        <taxon>Pleosporomycetidae</taxon>
        <taxon>Pleosporales</taxon>
        <taxon>Massarineae</taxon>
        <taxon>Didymosphaeriaceae</taxon>
        <taxon>Didymosphaeria</taxon>
    </lineage>
</organism>
<evidence type="ECO:0008006" key="4">
    <source>
        <dbReference type="Google" id="ProtNLM"/>
    </source>
</evidence>
<feature type="transmembrane region" description="Helical" evidence="1">
    <location>
        <begin position="227"/>
        <end position="250"/>
    </location>
</feature>
<keyword evidence="3" id="KW-1185">Reference proteome</keyword>
<name>A0A9W9CGZ1_9PLEO</name>
<keyword evidence="1" id="KW-1133">Transmembrane helix</keyword>
<sequence>MQTNIRRGRSLIAPDGELALRLASRNGHREIVDYLPSRRGGGFRRWKTKHQKAVRRVKKAAGKIRWFFELALYKLPLCFLWHIPKNVIVEPLIKEVKWLVKNYKRLPQAMLASLKKMWVKLKKFGKYVGRKLWGTIKGLPNATKFALVWVWNGIKSAGDAVLHIITRFFAFIHTAITAIAEFFRTITLKDIWYGFVALVRAVFIEGPKKIWKWLCKFGDMMEKVFETLWGCTGQVLWWIIVGLATFVCMVPKGILDILVAIGGSIAKGFEEVMIWFNPKR</sequence>
<keyword evidence="1" id="KW-0812">Transmembrane</keyword>
<keyword evidence="1" id="KW-0472">Membrane</keyword>
<protein>
    <recommendedName>
        <fullName evidence="4">Ankyrin</fullName>
    </recommendedName>
</protein>
<dbReference type="EMBL" id="JAPEUX010000001">
    <property type="protein sequence ID" value="KAJ4361100.1"/>
    <property type="molecule type" value="Genomic_DNA"/>
</dbReference>
<dbReference type="AlphaFoldDB" id="A0A9W9CGZ1"/>
<reference evidence="2" key="1">
    <citation type="submission" date="2022-10" db="EMBL/GenBank/DDBJ databases">
        <title>Tapping the CABI collections for fungal endophytes: first genome assemblies for Collariella, Neodidymelliopsis, Ascochyta clinopodiicola, Didymella pomorum, Didymosphaeria variabile, Neocosmospora piperis and Neocucurbitaria cava.</title>
        <authorList>
            <person name="Hill R."/>
        </authorList>
    </citation>
    <scope>NUCLEOTIDE SEQUENCE</scope>
    <source>
        <strain evidence="2">IMI 356815</strain>
    </source>
</reference>
<evidence type="ECO:0000313" key="3">
    <source>
        <dbReference type="Proteomes" id="UP001140513"/>
    </source>
</evidence>
<dbReference type="GeneID" id="80905199"/>
<evidence type="ECO:0000313" key="2">
    <source>
        <dbReference type="EMBL" id="KAJ4361100.1"/>
    </source>
</evidence>
<dbReference type="OrthoDB" id="4772757at2759"/>
<gene>
    <name evidence="2" type="ORF">N0V89_001669</name>
</gene>